<dbReference type="EMBL" id="CM041548">
    <property type="protein sequence ID" value="KAI3358090.1"/>
    <property type="molecule type" value="Genomic_DNA"/>
</dbReference>
<name>A0ACB8VRJ0_9TELE</name>
<evidence type="ECO:0000313" key="2">
    <source>
        <dbReference type="Proteomes" id="UP000831701"/>
    </source>
</evidence>
<proteinExistence type="predicted"/>
<dbReference type="Proteomes" id="UP000831701">
    <property type="component" value="Chromosome 18"/>
</dbReference>
<gene>
    <name evidence="1" type="ORF">L3Q82_003098</name>
</gene>
<accession>A0ACB8VRJ0</accession>
<keyword evidence="2" id="KW-1185">Reference proteome</keyword>
<evidence type="ECO:0000313" key="1">
    <source>
        <dbReference type="EMBL" id="KAI3358090.1"/>
    </source>
</evidence>
<sequence length="215" mass="24568">MRFHWLITLLSILVSMGLLVIITGQYQALIKMEQRGEKLKEKSKTLDDQRILEDSFKATEEMLLVQGRKHLENLEALVAKLVPEMEEKKREDEACLAEMKAFNHALEKERSEAEAPLRAESQAWKAEIETLNAQLQGYRPMCDYVSANTLAGEERREVTGRSYANKPITEGYRALSVNVRPSSHGHTGAEDAARLRLKFVFSRWSRTHPSQGRTL</sequence>
<organism evidence="1 2">
    <name type="scientific">Scortum barcoo</name>
    <name type="common">barcoo grunter</name>
    <dbReference type="NCBI Taxonomy" id="214431"/>
    <lineage>
        <taxon>Eukaryota</taxon>
        <taxon>Metazoa</taxon>
        <taxon>Chordata</taxon>
        <taxon>Craniata</taxon>
        <taxon>Vertebrata</taxon>
        <taxon>Euteleostomi</taxon>
        <taxon>Actinopterygii</taxon>
        <taxon>Neopterygii</taxon>
        <taxon>Teleostei</taxon>
        <taxon>Neoteleostei</taxon>
        <taxon>Acanthomorphata</taxon>
        <taxon>Eupercaria</taxon>
        <taxon>Centrarchiformes</taxon>
        <taxon>Terapontoidei</taxon>
        <taxon>Terapontidae</taxon>
        <taxon>Scortum</taxon>
    </lineage>
</organism>
<reference evidence="1" key="1">
    <citation type="submission" date="2022-04" db="EMBL/GenBank/DDBJ databases">
        <title>Jade perch genome.</title>
        <authorList>
            <person name="Chao B."/>
        </authorList>
    </citation>
    <scope>NUCLEOTIDE SEQUENCE</scope>
    <source>
        <strain evidence="1">CB-2022</strain>
    </source>
</reference>
<comment type="caution">
    <text evidence="1">The sequence shown here is derived from an EMBL/GenBank/DDBJ whole genome shotgun (WGS) entry which is preliminary data.</text>
</comment>
<protein>
    <submittedName>
        <fullName evidence="1">Uncharacterized protein</fullName>
    </submittedName>
</protein>